<comment type="caution">
    <text evidence="1">The sequence shown here is derived from an EMBL/GenBank/DDBJ whole genome shotgun (WGS) entry which is preliminary data.</text>
</comment>
<evidence type="ECO:0000313" key="2">
    <source>
        <dbReference type="Proteomes" id="UP000628854"/>
    </source>
</evidence>
<sequence length="166" mass="17928">MGISMPSSADESTGNASTASVYACSNIAGDSERLTCYDAAVGRLKAAEDAGDVVTVTREQVEEVKRDSFGFSLPSLPKLVMPALGGDDKDNELTEITSPVARVSSTSDGKFVIYLENGQVWQQTDNKRVYYSRKVGVDNATVRSAALGSFMMKLDDGVLFRVRRIE</sequence>
<accession>A0ABQ1JC41</accession>
<dbReference type="Proteomes" id="UP000628854">
    <property type="component" value="Unassembled WGS sequence"/>
</dbReference>
<proteinExistence type="predicted"/>
<evidence type="ECO:0000313" key="1">
    <source>
        <dbReference type="EMBL" id="GGB63698.1"/>
    </source>
</evidence>
<organism evidence="1 2">
    <name type="scientific">Henriciella pelagia</name>
    <dbReference type="NCBI Taxonomy" id="1977912"/>
    <lineage>
        <taxon>Bacteria</taxon>
        <taxon>Pseudomonadati</taxon>
        <taxon>Pseudomonadota</taxon>
        <taxon>Alphaproteobacteria</taxon>
        <taxon>Hyphomonadales</taxon>
        <taxon>Hyphomonadaceae</taxon>
        <taxon>Henriciella</taxon>
    </lineage>
</organism>
<reference evidence="2" key="1">
    <citation type="journal article" date="2019" name="Int. J. Syst. Evol. Microbiol.">
        <title>The Global Catalogue of Microorganisms (GCM) 10K type strain sequencing project: providing services to taxonomists for standard genome sequencing and annotation.</title>
        <authorList>
            <consortium name="The Broad Institute Genomics Platform"/>
            <consortium name="The Broad Institute Genome Sequencing Center for Infectious Disease"/>
            <person name="Wu L."/>
            <person name="Ma J."/>
        </authorList>
    </citation>
    <scope>NUCLEOTIDE SEQUENCE [LARGE SCALE GENOMIC DNA]</scope>
    <source>
        <strain evidence="2">CGMCC 1.15928</strain>
    </source>
</reference>
<protein>
    <submittedName>
        <fullName evidence="1">Uncharacterized protein</fullName>
    </submittedName>
</protein>
<name>A0ABQ1JC41_9PROT</name>
<keyword evidence="2" id="KW-1185">Reference proteome</keyword>
<dbReference type="EMBL" id="BMKF01000001">
    <property type="protein sequence ID" value="GGB63698.1"/>
    <property type="molecule type" value="Genomic_DNA"/>
</dbReference>
<gene>
    <name evidence="1" type="ORF">GCM10011503_10520</name>
</gene>